<dbReference type="SUPFAM" id="SSF46458">
    <property type="entry name" value="Globin-like"/>
    <property type="match status" value="1"/>
</dbReference>
<evidence type="ECO:0000313" key="2">
    <source>
        <dbReference type="EMBL" id="KAG1543600.1"/>
    </source>
</evidence>
<dbReference type="EMBL" id="JAANIT010000904">
    <property type="protein sequence ID" value="KAG1543600.1"/>
    <property type="molecule type" value="Genomic_DNA"/>
</dbReference>
<proteinExistence type="predicted"/>
<protein>
    <recommendedName>
        <fullName evidence="1">Globin domain-containing protein</fullName>
    </recommendedName>
</protein>
<evidence type="ECO:0000259" key="1">
    <source>
        <dbReference type="PROSITE" id="PS01033"/>
    </source>
</evidence>
<dbReference type="GO" id="GO:0008941">
    <property type="term" value="F:nitric oxide dioxygenase NAD(P)H activity"/>
    <property type="evidence" value="ECO:0007669"/>
    <property type="project" value="TreeGrafter"/>
</dbReference>
<dbReference type="PANTHER" id="PTHR43396:SF6">
    <property type="entry name" value="ABL201WP"/>
    <property type="match status" value="1"/>
</dbReference>
<dbReference type="AlphaFoldDB" id="A0A9P6YBA4"/>
<accession>A0A9P6YBA4</accession>
<organism evidence="2 3">
    <name type="scientific">Rhizopus oryzae</name>
    <name type="common">Mucormycosis agent</name>
    <name type="synonym">Rhizopus arrhizus var. delemar</name>
    <dbReference type="NCBI Taxonomy" id="64495"/>
    <lineage>
        <taxon>Eukaryota</taxon>
        <taxon>Fungi</taxon>
        <taxon>Fungi incertae sedis</taxon>
        <taxon>Mucoromycota</taxon>
        <taxon>Mucoromycotina</taxon>
        <taxon>Mucoromycetes</taxon>
        <taxon>Mucorales</taxon>
        <taxon>Mucorineae</taxon>
        <taxon>Rhizopodaceae</taxon>
        <taxon>Rhizopus</taxon>
    </lineage>
</organism>
<dbReference type="GO" id="GO:0071500">
    <property type="term" value="P:cellular response to nitrosative stress"/>
    <property type="evidence" value="ECO:0007669"/>
    <property type="project" value="TreeGrafter"/>
</dbReference>
<dbReference type="PANTHER" id="PTHR43396">
    <property type="entry name" value="FLAVOHEMOPROTEIN"/>
    <property type="match status" value="1"/>
</dbReference>
<dbReference type="GO" id="GO:0071949">
    <property type="term" value="F:FAD binding"/>
    <property type="evidence" value="ECO:0007669"/>
    <property type="project" value="TreeGrafter"/>
</dbReference>
<feature type="domain" description="Globin" evidence="1">
    <location>
        <begin position="31"/>
        <end position="209"/>
    </location>
</feature>
<dbReference type="PROSITE" id="PS01033">
    <property type="entry name" value="GLOBIN"/>
    <property type="match status" value="1"/>
</dbReference>
<dbReference type="InterPro" id="IPR009050">
    <property type="entry name" value="Globin-like_sf"/>
</dbReference>
<dbReference type="Gene3D" id="1.10.490.10">
    <property type="entry name" value="Globins"/>
    <property type="match status" value="1"/>
</dbReference>
<evidence type="ECO:0000313" key="3">
    <source>
        <dbReference type="Proteomes" id="UP000717996"/>
    </source>
</evidence>
<dbReference type="Proteomes" id="UP000717996">
    <property type="component" value="Unassembled WGS sequence"/>
</dbReference>
<sequence>MLPSTPSTLVNTIKTHGTFSVPKLSAPSPPPPTQAHIDIIRYSWEHLCNIRLAQDDPTMSPSYAFGLAFYDALFEIEPTLEFLFTNIVQQARAFAGMMSYFLRIPPTQNIREINALKRIPHLTFKELILSTYAFTDQSATDDDDLSYKLQELGARHYLYNLSINHLEKVSPALLKALRIRLGHEFIPEVEESWERSQLYVIHHMKIGLELAQSKWEQSQREVDQDKQGWVAKFNAR</sequence>
<dbReference type="InterPro" id="IPR000971">
    <property type="entry name" value="Globin"/>
</dbReference>
<name>A0A9P6YBA4_RHIOR</name>
<gene>
    <name evidence="2" type="ORF">G6F51_006572</name>
</gene>
<dbReference type="GO" id="GO:0020037">
    <property type="term" value="F:heme binding"/>
    <property type="evidence" value="ECO:0007669"/>
    <property type="project" value="InterPro"/>
</dbReference>
<comment type="caution">
    <text evidence="2">The sequence shown here is derived from an EMBL/GenBank/DDBJ whole genome shotgun (WGS) entry which is preliminary data.</text>
</comment>
<dbReference type="GO" id="GO:0046210">
    <property type="term" value="P:nitric oxide catabolic process"/>
    <property type="evidence" value="ECO:0007669"/>
    <property type="project" value="TreeGrafter"/>
</dbReference>
<dbReference type="InterPro" id="IPR012292">
    <property type="entry name" value="Globin/Proto"/>
</dbReference>
<dbReference type="OrthoDB" id="436496at2759"/>
<dbReference type="GO" id="GO:0019825">
    <property type="term" value="F:oxygen binding"/>
    <property type="evidence" value="ECO:0007669"/>
    <property type="project" value="InterPro"/>
</dbReference>
<reference evidence="2" key="1">
    <citation type="journal article" date="2020" name="Microb. Genom.">
        <title>Genetic diversity of clinical and environmental Mucorales isolates obtained from an investigation of mucormycosis cases among solid organ transplant recipients.</title>
        <authorList>
            <person name="Nguyen M.H."/>
            <person name="Kaul D."/>
            <person name="Muto C."/>
            <person name="Cheng S.J."/>
            <person name="Richter R.A."/>
            <person name="Bruno V.M."/>
            <person name="Liu G."/>
            <person name="Beyhan S."/>
            <person name="Sundermann A.J."/>
            <person name="Mounaud S."/>
            <person name="Pasculle A.W."/>
            <person name="Nierman W.C."/>
            <person name="Driscoll E."/>
            <person name="Cumbie R."/>
            <person name="Clancy C.J."/>
            <person name="Dupont C.L."/>
        </authorList>
    </citation>
    <scope>NUCLEOTIDE SEQUENCE</scope>
    <source>
        <strain evidence="2">GL16</strain>
    </source>
</reference>